<gene>
    <name evidence="2" type="ORF">BS47DRAFT_556232</name>
</gene>
<accession>A0A9P6B3Z7</accession>
<dbReference type="EMBL" id="MU128933">
    <property type="protein sequence ID" value="KAF9517293.1"/>
    <property type="molecule type" value="Genomic_DNA"/>
</dbReference>
<dbReference type="AlphaFoldDB" id="A0A9P6B3Z7"/>
<evidence type="ECO:0000256" key="1">
    <source>
        <dbReference type="SAM" id="MobiDB-lite"/>
    </source>
</evidence>
<evidence type="ECO:0000313" key="2">
    <source>
        <dbReference type="EMBL" id="KAF9517293.1"/>
    </source>
</evidence>
<organism evidence="2 3">
    <name type="scientific">Hydnum rufescens UP504</name>
    <dbReference type="NCBI Taxonomy" id="1448309"/>
    <lineage>
        <taxon>Eukaryota</taxon>
        <taxon>Fungi</taxon>
        <taxon>Dikarya</taxon>
        <taxon>Basidiomycota</taxon>
        <taxon>Agaricomycotina</taxon>
        <taxon>Agaricomycetes</taxon>
        <taxon>Cantharellales</taxon>
        <taxon>Hydnaceae</taxon>
        <taxon>Hydnum</taxon>
    </lineage>
</organism>
<dbReference type="Proteomes" id="UP000886523">
    <property type="component" value="Unassembled WGS sequence"/>
</dbReference>
<comment type="caution">
    <text evidence="2">The sequence shown here is derived from an EMBL/GenBank/DDBJ whole genome shotgun (WGS) entry which is preliminary data.</text>
</comment>
<keyword evidence="3" id="KW-1185">Reference proteome</keyword>
<sequence>MDQSFYRHSFLRGNTLTSRTSRALTVQVPSLLDDLDGIVEFPRSIEIGLPPRLIFTITSRHDTIDSIILQPENPTNAISFQCEQAVLCHGDVTETKPSGDSVTCEVPKRGIQCYSVNSLRRRPSGHRSTCRNASPVSNSNRTEHCPRIPQRIFDVWSTTSDRECAGFLPR</sequence>
<feature type="compositionally biased region" description="Polar residues" evidence="1">
    <location>
        <begin position="130"/>
        <end position="140"/>
    </location>
</feature>
<evidence type="ECO:0000313" key="3">
    <source>
        <dbReference type="Proteomes" id="UP000886523"/>
    </source>
</evidence>
<reference evidence="2" key="1">
    <citation type="journal article" date="2020" name="Nat. Commun.">
        <title>Large-scale genome sequencing of mycorrhizal fungi provides insights into the early evolution of symbiotic traits.</title>
        <authorList>
            <person name="Miyauchi S."/>
            <person name="Kiss E."/>
            <person name="Kuo A."/>
            <person name="Drula E."/>
            <person name="Kohler A."/>
            <person name="Sanchez-Garcia M."/>
            <person name="Morin E."/>
            <person name="Andreopoulos B."/>
            <person name="Barry K.W."/>
            <person name="Bonito G."/>
            <person name="Buee M."/>
            <person name="Carver A."/>
            <person name="Chen C."/>
            <person name="Cichocki N."/>
            <person name="Clum A."/>
            <person name="Culley D."/>
            <person name="Crous P.W."/>
            <person name="Fauchery L."/>
            <person name="Girlanda M."/>
            <person name="Hayes R.D."/>
            <person name="Keri Z."/>
            <person name="LaButti K."/>
            <person name="Lipzen A."/>
            <person name="Lombard V."/>
            <person name="Magnuson J."/>
            <person name="Maillard F."/>
            <person name="Murat C."/>
            <person name="Nolan M."/>
            <person name="Ohm R.A."/>
            <person name="Pangilinan J."/>
            <person name="Pereira M.F."/>
            <person name="Perotto S."/>
            <person name="Peter M."/>
            <person name="Pfister S."/>
            <person name="Riley R."/>
            <person name="Sitrit Y."/>
            <person name="Stielow J.B."/>
            <person name="Szollosi G."/>
            <person name="Zifcakova L."/>
            <person name="Stursova M."/>
            <person name="Spatafora J.W."/>
            <person name="Tedersoo L."/>
            <person name="Vaario L.M."/>
            <person name="Yamada A."/>
            <person name="Yan M."/>
            <person name="Wang P."/>
            <person name="Xu J."/>
            <person name="Bruns T."/>
            <person name="Baldrian P."/>
            <person name="Vilgalys R."/>
            <person name="Dunand C."/>
            <person name="Henrissat B."/>
            <person name="Grigoriev I.V."/>
            <person name="Hibbett D."/>
            <person name="Nagy L.G."/>
            <person name="Martin F.M."/>
        </authorList>
    </citation>
    <scope>NUCLEOTIDE SEQUENCE</scope>
    <source>
        <strain evidence="2">UP504</strain>
    </source>
</reference>
<proteinExistence type="predicted"/>
<protein>
    <submittedName>
        <fullName evidence="2">Uncharacterized protein</fullName>
    </submittedName>
</protein>
<feature type="region of interest" description="Disordered" evidence="1">
    <location>
        <begin position="123"/>
        <end position="143"/>
    </location>
</feature>
<name>A0A9P6B3Z7_9AGAM</name>